<name>A0A562QD10_9BACI</name>
<gene>
    <name evidence="1" type="ORF">IQ10_02870</name>
</gene>
<reference evidence="1 2" key="1">
    <citation type="journal article" date="2015" name="Stand. Genomic Sci.">
        <title>Genomic Encyclopedia of Bacterial and Archaeal Type Strains, Phase III: the genomes of soil and plant-associated and newly described type strains.</title>
        <authorList>
            <person name="Whitman W.B."/>
            <person name="Woyke T."/>
            <person name="Klenk H.P."/>
            <person name="Zhou Y."/>
            <person name="Lilburn T.G."/>
            <person name="Beck B.J."/>
            <person name="De Vos P."/>
            <person name="Vandamme P."/>
            <person name="Eisen J.A."/>
            <person name="Garrity G."/>
            <person name="Hugenholtz P."/>
            <person name="Kyrpides N.C."/>
        </authorList>
    </citation>
    <scope>NUCLEOTIDE SEQUENCE [LARGE SCALE GENOMIC DNA]</scope>
    <source>
        <strain evidence="1 2">CGMCC 1.10116</strain>
    </source>
</reference>
<dbReference type="AlphaFoldDB" id="A0A562QD10"/>
<comment type="caution">
    <text evidence="1">The sequence shown here is derived from an EMBL/GenBank/DDBJ whole genome shotgun (WGS) entry which is preliminary data.</text>
</comment>
<sequence>MTVGSQVHGTLVTLQSIEATLSSLALKTSEQEAREAFHQGALKTRTVIHEIKKRVGQIEYEEPQYQQT</sequence>
<dbReference type="OrthoDB" id="1684731at2"/>
<evidence type="ECO:0000313" key="2">
    <source>
        <dbReference type="Proteomes" id="UP000315711"/>
    </source>
</evidence>
<dbReference type="InterPro" id="IPR012452">
    <property type="entry name" value="DUF1657"/>
</dbReference>
<accession>A0A562QD10</accession>
<dbReference type="Pfam" id="PF07870">
    <property type="entry name" value="DUF1657"/>
    <property type="match status" value="1"/>
</dbReference>
<organism evidence="1 2">
    <name type="scientific">Halalkalibacter nanhaiisediminis</name>
    <dbReference type="NCBI Taxonomy" id="688079"/>
    <lineage>
        <taxon>Bacteria</taxon>
        <taxon>Bacillati</taxon>
        <taxon>Bacillota</taxon>
        <taxon>Bacilli</taxon>
        <taxon>Bacillales</taxon>
        <taxon>Bacillaceae</taxon>
        <taxon>Halalkalibacter</taxon>
    </lineage>
</organism>
<keyword evidence="2" id="KW-1185">Reference proteome</keyword>
<protein>
    <submittedName>
        <fullName evidence="1">Uncharacterized protein DUF1657</fullName>
    </submittedName>
</protein>
<proteinExistence type="predicted"/>
<dbReference type="Proteomes" id="UP000315711">
    <property type="component" value="Unassembled WGS sequence"/>
</dbReference>
<evidence type="ECO:0000313" key="1">
    <source>
        <dbReference type="EMBL" id="TWI54647.1"/>
    </source>
</evidence>
<dbReference type="RefSeq" id="WP_144451118.1">
    <property type="nucleotide sequence ID" value="NZ_VLKZ01000008.1"/>
</dbReference>
<dbReference type="EMBL" id="VLKZ01000008">
    <property type="protein sequence ID" value="TWI54647.1"/>
    <property type="molecule type" value="Genomic_DNA"/>
</dbReference>